<dbReference type="PANTHER" id="PTHR42973:SF39">
    <property type="entry name" value="FAD-BINDING PCMH-TYPE DOMAIN-CONTAINING PROTEIN"/>
    <property type="match status" value="1"/>
</dbReference>
<comment type="similarity">
    <text evidence="2">Belongs to the oxygen-dependent FAD-linked oxidoreductase family.</text>
</comment>
<gene>
    <name evidence="7" type="ORF">J2S44_006794</name>
</gene>
<dbReference type="PROSITE" id="PS00862">
    <property type="entry name" value="OX2_COVAL_FAD"/>
    <property type="match status" value="1"/>
</dbReference>
<keyword evidence="4" id="KW-0274">FAD</keyword>
<keyword evidence="8" id="KW-1185">Reference proteome</keyword>
<dbReference type="Gene3D" id="3.30.465.10">
    <property type="match status" value="1"/>
</dbReference>
<evidence type="ECO:0000256" key="2">
    <source>
        <dbReference type="ARBA" id="ARBA00005466"/>
    </source>
</evidence>
<evidence type="ECO:0000256" key="3">
    <source>
        <dbReference type="ARBA" id="ARBA00022630"/>
    </source>
</evidence>
<name>A0AAE3ZWM6_9ACTN</name>
<accession>A0AAE3ZWM6</accession>
<dbReference type="EC" id="1.1.3.45" evidence="7"/>
<dbReference type="InterPro" id="IPR006093">
    <property type="entry name" value="Oxy_OxRdtase_FAD_BS"/>
</dbReference>
<evidence type="ECO:0000259" key="6">
    <source>
        <dbReference type="PROSITE" id="PS51387"/>
    </source>
</evidence>
<evidence type="ECO:0000256" key="5">
    <source>
        <dbReference type="ARBA" id="ARBA00023002"/>
    </source>
</evidence>
<comment type="cofactor">
    <cofactor evidence="1">
        <name>FAD</name>
        <dbReference type="ChEBI" id="CHEBI:57692"/>
    </cofactor>
</comment>
<dbReference type="AlphaFoldDB" id="A0AAE3ZWM6"/>
<keyword evidence="3" id="KW-0285">Flavoprotein</keyword>
<dbReference type="Pfam" id="PF01565">
    <property type="entry name" value="FAD_binding_4"/>
    <property type="match status" value="1"/>
</dbReference>
<dbReference type="InterPro" id="IPR006311">
    <property type="entry name" value="TAT_signal"/>
</dbReference>
<evidence type="ECO:0000256" key="4">
    <source>
        <dbReference type="ARBA" id="ARBA00022827"/>
    </source>
</evidence>
<evidence type="ECO:0000256" key="1">
    <source>
        <dbReference type="ARBA" id="ARBA00001974"/>
    </source>
</evidence>
<dbReference type="InterPro" id="IPR016166">
    <property type="entry name" value="FAD-bd_PCMH"/>
</dbReference>
<dbReference type="RefSeq" id="WP_310422416.1">
    <property type="nucleotide sequence ID" value="NZ_JAVDYC010000001.1"/>
</dbReference>
<dbReference type="EC" id="1.3.3.14" evidence="7"/>
<dbReference type="PANTHER" id="PTHR42973">
    <property type="entry name" value="BINDING OXIDOREDUCTASE, PUTATIVE (AFU_ORTHOLOGUE AFUA_1G17690)-RELATED"/>
    <property type="match status" value="1"/>
</dbReference>
<keyword evidence="5 7" id="KW-0560">Oxidoreductase</keyword>
<evidence type="ECO:0000313" key="7">
    <source>
        <dbReference type="EMBL" id="MDR7326544.1"/>
    </source>
</evidence>
<organism evidence="7 8">
    <name type="scientific">Catenuloplanes niger</name>
    <dbReference type="NCBI Taxonomy" id="587534"/>
    <lineage>
        <taxon>Bacteria</taxon>
        <taxon>Bacillati</taxon>
        <taxon>Actinomycetota</taxon>
        <taxon>Actinomycetes</taxon>
        <taxon>Micromonosporales</taxon>
        <taxon>Micromonosporaceae</taxon>
        <taxon>Catenuloplanes</taxon>
    </lineage>
</organism>
<dbReference type="InterPro" id="IPR036318">
    <property type="entry name" value="FAD-bd_PCMH-like_sf"/>
</dbReference>
<dbReference type="PROSITE" id="PS51318">
    <property type="entry name" value="TAT"/>
    <property type="match status" value="1"/>
</dbReference>
<feature type="domain" description="FAD-binding PCMH-type" evidence="6">
    <location>
        <begin position="55"/>
        <end position="234"/>
    </location>
</feature>
<dbReference type="SUPFAM" id="SSF56176">
    <property type="entry name" value="FAD-binding/transporter-associated domain-like"/>
    <property type="match status" value="1"/>
</dbReference>
<sequence length="494" mass="52836">MTEISRRGLLAAAAVGATGFGVAGLPEAAAAAPAIAVRPGDRRYDNLLRGNNHRFAGRPDEIRIASSTADVVRAVADAVRTGRRIAPRSGGHCFENFTADPAVRLLLDLSPLNRVGWDTAHRAHYVEPGATLGEVYRALFTGWGVTVPGGGCPEVGAGGHVAGGGYGPLSRRFGTVADHLYGVEVVVPAAGGARTVVATREPGDPHRDLWWAHTGAGGGSFGVVTRYLFRDLPPSPRTMLQHVLVWSWDGMTEAALTGLIRNFGAWHERHSAPGAPECGVYGVLEASHRTAGTVMLVAQTDADLPDAGGLTDRFVADVTAGTGLTPVLDLRTPIPWLHRMTWPGTGEPGDVLVRRYKVKAAYLRRAYSDDQLAAIWRHLTGAYGGSTSLIGYGGQANAVAPDATAIWQRSAVMKALCQAVWREEAHDDAMIAWTRDVYTDVFGAVPADGSYINYPDTDLPRAAYYGGNHARLRQIKTRYDARNVFRHGLSVEPL</sequence>
<reference evidence="7 8" key="1">
    <citation type="submission" date="2023-07" db="EMBL/GenBank/DDBJ databases">
        <title>Sequencing the genomes of 1000 actinobacteria strains.</title>
        <authorList>
            <person name="Klenk H.-P."/>
        </authorList>
    </citation>
    <scope>NUCLEOTIDE SEQUENCE [LARGE SCALE GENOMIC DNA]</scope>
    <source>
        <strain evidence="7 8">DSM 44711</strain>
    </source>
</reference>
<dbReference type="GO" id="GO:0071949">
    <property type="term" value="F:FAD binding"/>
    <property type="evidence" value="ECO:0007669"/>
    <property type="project" value="InterPro"/>
</dbReference>
<dbReference type="InterPro" id="IPR050416">
    <property type="entry name" value="FAD-linked_Oxidoreductase"/>
</dbReference>
<protein>
    <submittedName>
        <fullName evidence="7">Aclacinomycin oxidase</fullName>
        <ecNumber evidence="7">1.1.3.45</ecNumber>
        <ecNumber evidence="7">1.3.3.14</ecNumber>
    </submittedName>
</protein>
<comment type="caution">
    <text evidence="7">The sequence shown here is derived from an EMBL/GenBank/DDBJ whole genome shotgun (WGS) entry which is preliminary data.</text>
</comment>
<dbReference type="InterPro" id="IPR016169">
    <property type="entry name" value="FAD-bd_PCMH_sub2"/>
</dbReference>
<dbReference type="Gene3D" id="3.40.462.20">
    <property type="match status" value="1"/>
</dbReference>
<dbReference type="GO" id="GO:0016491">
    <property type="term" value="F:oxidoreductase activity"/>
    <property type="evidence" value="ECO:0007669"/>
    <property type="project" value="UniProtKB-KW"/>
</dbReference>
<proteinExistence type="inferred from homology"/>
<dbReference type="EMBL" id="JAVDYC010000001">
    <property type="protein sequence ID" value="MDR7326544.1"/>
    <property type="molecule type" value="Genomic_DNA"/>
</dbReference>
<dbReference type="Proteomes" id="UP001183629">
    <property type="component" value="Unassembled WGS sequence"/>
</dbReference>
<dbReference type="Pfam" id="PF08031">
    <property type="entry name" value="BBE"/>
    <property type="match status" value="1"/>
</dbReference>
<dbReference type="InterPro" id="IPR006094">
    <property type="entry name" value="Oxid_FAD_bind_N"/>
</dbReference>
<evidence type="ECO:0000313" key="8">
    <source>
        <dbReference type="Proteomes" id="UP001183629"/>
    </source>
</evidence>
<dbReference type="PROSITE" id="PS51387">
    <property type="entry name" value="FAD_PCMH"/>
    <property type="match status" value="1"/>
</dbReference>
<dbReference type="InterPro" id="IPR012951">
    <property type="entry name" value="BBE"/>
</dbReference>